<evidence type="ECO:0000313" key="8">
    <source>
        <dbReference type="Proteomes" id="UP001108240"/>
    </source>
</evidence>
<dbReference type="GeneTree" id="ENSGT00940000157645"/>
<dbReference type="AlphaFoldDB" id="A0A9J7XW40"/>
<sequence length="152" mass="17161">MEIHQSTVILLLLLCVSSYTHAQPAHIMRRYQNFLNHHRGPYVNVEMCTDVIRDRKINDTAGNCKPVNSFIQADQDVIKAVCGGGKNYRLFQSGQPFPVVTCKLKSGQTYPNCKYRGKLSTCDIVLGCEHGFPVHYERSVEINSVSQVTLKM</sequence>
<dbReference type="InterPro" id="IPR023412">
    <property type="entry name" value="RNaseA_domain"/>
</dbReference>
<organism evidence="7 8">
    <name type="scientific">Cyprinus carpio carpio</name>
    <dbReference type="NCBI Taxonomy" id="630221"/>
    <lineage>
        <taxon>Eukaryota</taxon>
        <taxon>Metazoa</taxon>
        <taxon>Chordata</taxon>
        <taxon>Craniata</taxon>
        <taxon>Vertebrata</taxon>
        <taxon>Euteleostomi</taxon>
        <taxon>Actinopterygii</taxon>
        <taxon>Neopterygii</taxon>
        <taxon>Teleostei</taxon>
        <taxon>Ostariophysi</taxon>
        <taxon>Cypriniformes</taxon>
        <taxon>Cyprinidae</taxon>
        <taxon>Cyprininae</taxon>
        <taxon>Cyprinus</taxon>
    </lineage>
</organism>
<dbReference type="InterPro" id="IPR036816">
    <property type="entry name" value="RNaseA-like_dom_sf"/>
</dbReference>
<keyword evidence="8" id="KW-1185">Reference proteome</keyword>
<dbReference type="GO" id="GO:0004540">
    <property type="term" value="F:RNA nuclease activity"/>
    <property type="evidence" value="ECO:0007669"/>
    <property type="project" value="TreeGrafter"/>
</dbReference>
<dbReference type="Proteomes" id="UP001108240">
    <property type="component" value="Unplaced"/>
</dbReference>
<feature type="signal peptide" evidence="5">
    <location>
        <begin position="1"/>
        <end position="22"/>
    </location>
</feature>
<dbReference type="Gene3D" id="3.10.130.10">
    <property type="entry name" value="Ribonuclease A-like domain"/>
    <property type="match status" value="1"/>
</dbReference>
<keyword evidence="3" id="KW-0964">Secreted</keyword>
<dbReference type="SUPFAM" id="SSF54076">
    <property type="entry name" value="RNase A-like"/>
    <property type="match status" value="1"/>
</dbReference>
<comment type="subcellular location">
    <subcellularLocation>
        <location evidence="1">Secreted</location>
    </subcellularLocation>
</comment>
<evidence type="ECO:0000259" key="6">
    <source>
        <dbReference type="SMART" id="SM00092"/>
    </source>
</evidence>
<evidence type="ECO:0000256" key="1">
    <source>
        <dbReference type="ARBA" id="ARBA00004613"/>
    </source>
</evidence>
<accession>A0A9J7XW40</accession>
<keyword evidence="4" id="KW-1015">Disulfide bond</keyword>
<dbReference type="SMART" id="SM00092">
    <property type="entry name" value="RNAse_Pc"/>
    <property type="match status" value="1"/>
</dbReference>
<dbReference type="PANTHER" id="PTHR11437">
    <property type="entry name" value="RIBONUCLEASE"/>
    <property type="match status" value="1"/>
</dbReference>
<evidence type="ECO:0000256" key="5">
    <source>
        <dbReference type="SAM" id="SignalP"/>
    </source>
</evidence>
<dbReference type="InterPro" id="IPR001427">
    <property type="entry name" value="RNaseA"/>
</dbReference>
<proteinExistence type="inferred from homology"/>
<evidence type="ECO:0000256" key="3">
    <source>
        <dbReference type="ARBA" id="ARBA00022525"/>
    </source>
</evidence>
<name>A0A9J7XW40_CYPCA</name>
<protein>
    <recommendedName>
        <fullName evidence="6">Ribonuclease A-domain domain-containing protein</fullName>
    </recommendedName>
</protein>
<dbReference type="CDD" id="cd06265">
    <property type="entry name" value="RNase_A_canonical"/>
    <property type="match status" value="1"/>
</dbReference>
<evidence type="ECO:0000256" key="2">
    <source>
        <dbReference type="ARBA" id="ARBA00005600"/>
    </source>
</evidence>
<dbReference type="GO" id="GO:0001525">
    <property type="term" value="P:angiogenesis"/>
    <property type="evidence" value="ECO:0007669"/>
    <property type="project" value="TreeGrafter"/>
</dbReference>
<dbReference type="GO" id="GO:0050830">
    <property type="term" value="P:defense response to Gram-positive bacterium"/>
    <property type="evidence" value="ECO:0007669"/>
    <property type="project" value="TreeGrafter"/>
</dbReference>
<feature type="chain" id="PRO_5044699179" description="Ribonuclease A-domain domain-containing protein" evidence="5">
    <location>
        <begin position="23"/>
        <end position="152"/>
    </location>
</feature>
<dbReference type="Ensembl" id="ENSCCRT00000135209.1">
    <property type="protein sequence ID" value="ENSCCRP00000118364.1"/>
    <property type="gene ID" value="ENSCCRG00000076908.1"/>
</dbReference>
<dbReference type="OMA" id="ILPPCEY"/>
<dbReference type="GO" id="GO:0050829">
    <property type="term" value="P:defense response to Gram-negative bacterium"/>
    <property type="evidence" value="ECO:0007669"/>
    <property type="project" value="TreeGrafter"/>
</dbReference>
<keyword evidence="5" id="KW-0732">Signal</keyword>
<dbReference type="GO" id="GO:0003676">
    <property type="term" value="F:nucleic acid binding"/>
    <property type="evidence" value="ECO:0007669"/>
    <property type="project" value="InterPro"/>
</dbReference>
<dbReference type="PANTHER" id="PTHR11437:SF10">
    <property type="entry name" value="ANGIOGENIN-RELATED"/>
    <property type="match status" value="1"/>
</dbReference>
<reference evidence="7" key="1">
    <citation type="submission" date="2025-05" db="UniProtKB">
        <authorList>
            <consortium name="Ensembl"/>
        </authorList>
    </citation>
    <scope>IDENTIFICATION</scope>
</reference>
<evidence type="ECO:0000256" key="4">
    <source>
        <dbReference type="ARBA" id="ARBA00023157"/>
    </source>
</evidence>
<dbReference type="Ensembl" id="ENSCCRT00000131450.1">
    <property type="protein sequence ID" value="ENSCCRP00000155950.1"/>
    <property type="gene ID" value="ENSCCRG00000076908.1"/>
</dbReference>
<dbReference type="Pfam" id="PF00074">
    <property type="entry name" value="RnaseA"/>
    <property type="match status" value="1"/>
</dbReference>
<comment type="similarity">
    <text evidence="2">Belongs to the pancreatic ribonuclease family.</text>
</comment>
<evidence type="ECO:0000313" key="7">
    <source>
        <dbReference type="Ensembl" id="ENSCCRP00000111809.1"/>
    </source>
</evidence>
<dbReference type="GO" id="GO:0005576">
    <property type="term" value="C:extracellular region"/>
    <property type="evidence" value="ECO:0007669"/>
    <property type="project" value="UniProtKB-SubCell"/>
</dbReference>
<dbReference type="Ensembl" id="ENSCCRT00000148809.1">
    <property type="protein sequence ID" value="ENSCCRP00000111809.1"/>
    <property type="gene ID" value="ENSCCRG00000076908.1"/>
</dbReference>
<feature type="domain" description="Ribonuclease A-domain" evidence="6">
    <location>
        <begin position="27"/>
        <end position="140"/>
    </location>
</feature>